<dbReference type="InterPro" id="IPR015897">
    <property type="entry name" value="CHK_kinase-like"/>
</dbReference>
<dbReference type="SMART" id="SM00587">
    <property type="entry name" value="CHK"/>
    <property type="match status" value="1"/>
</dbReference>
<gene>
    <name evidence="2" type="ORF">Hamer_G012166</name>
</gene>
<keyword evidence="2" id="KW-0418">Kinase</keyword>
<keyword evidence="3" id="KW-1185">Reference proteome</keyword>
<dbReference type="Pfam" id="PF02958">
    <property type="entry name" value="EcKL"/>
    <property type="match status" value="1"/>
</dbReference>
<dbReference type="AlphaFoldDB" id="A0A8J5JGJ1"/>
<evidence type="ECO:0000259" key="1">
    <source>
        <dbReference type="SMART" id="SM00587"/>
    </source>
</evidence>
<dbReference type="EMBL" id="JAHLQT010040257">
    <property type="protein sequence ID" value="KAG7156011.1"/>
    <property type="molecule type" value="Genomic_DNA"/>
</dbReference>
<reference evidence="2" key="1">
    <citation type="journal article" date="2021" name="Sci. Adv.">
        <title>The American lobster genome reveals insights on longevity, neural, and immune adaptations.</title>
        <authorList>
            <person name="Polinski J.M."/>
            <person name="Zimin A.V."/>
            <person name="Clark K.F."/>
            <person name="Kohn A.B."/>
            <person name="Sadowski N."/>
            <person name="Timp W."/>
            <person name="Ptitsyn A."/>
            <person name="Khanna P."/>
            <person name="Romanova D.Y."/>
            <person name="Williams P."/>
            <person name="Greenwood S.J."/>
            <person name="Moroz L.L."/>
            <person name="Walt D.R."/>
            <person name="Bodnar A.G."/>
        </authorList>
    </citation>
    <scope>NUCLEOTIDE SEQUENCE</scope>
    <source>
        <strain evidence="2">GMGI-L3</strain>
    </source>
</reference>
<dbReference type="PANTHER" id="PTHR11012">
    <property type="entry name" value="PROTEIN KINASE-LIKE DOMAIN-CONTAINING"/>
    <property type="match status" value="1"/>
</dbReference>
<keyword evidence="2" id="KW-0808">Transferase</keyword>
<organism evidence="2 3">
    <name type="scientific">Homarus americanus</name>
    <name type="common">American lobster</name>
    <dbReference type="NCBI Taxonomy" id="6706"/>
    <lineage>
        <taxon>Eukaryota</taxon>
        <taxon>Metazoa</taxon>
        <taxon>Ecdysozoa</taxon>
        <taxon>Arthropoda</taxon>
        <taxon>Crustacea</taxon>
        <taxon>Multicrustacea</taxon>
        <taxon>Malacostraca</taxon>
        <taxon>Eumalacostraca</taxon>
        <taxon>Eucarida</taxon>
        <taxon>Decapoda</taxon>
        <taxon>Pleocyemata</taxon>
        <taxon>Astacidea</taxon>
        <taxon>Nephropoidea</taxon>
        <taxon>Nephropidae</taxon>
        <taxon>Homarus</taxon>
    </lineage>
</organism>
<dbReference type="OrthoDB" id="191037at2759"/>
<accession>A0A8J5JGJ1</accession>
<evidence type="ECO:0000313" key="3">
    <source>
        <dbReference type="Proteomes" id="UP000747542"/>
    </source>
</evidence>
<protein>
    <submittedName>
        <fullName evidence="2">Putative Ecdysteroid kinase-containing protein 1</fullName>
    </submittedName>
</protein>
<comment type="caution">
    <text evidence="2">The sequence shown here is derived from an EMBL/GenBank/DDBJ whole genome shotgun (WGS) entry which is preliminary data.</text>
</comment>
<feature type="domain" description="CHK kinase-like" evidence="1">
    <location>
        <begin position="145"/>
        <end position="342"/>
    </location>
</feature>
<dbReference type="GO" id="GO:0016301">
    <property type="term" value="F:kinase activity"/>
    <property type="evidence" value="ECO:0007669"/>
    <property type="project" value="UniProtKB-KW"/>
</dbReference>
<dbReference type="PANTHER" id="PTHR11012:SF58">
    <property type="entry name" value="CHK KINASE-LIKE DOMAIN-CONTAINING PROTEIN"/>
    <property type="match status" value="1"/>
</dbReference>
<proteinExistence type="predicted"/>
<dbReference type="InterPro" id="IPR004119">
    <property type="entry name" value="EcKL"/>
</dbReference>
<sequence length="474" mass="54000">MKSPSSSSYITKAWVEFMLTEYENKKETDTKVTVKTYSIRNATKPGESFNAELILLDVQAVLSGGEGPEEAPEDKEYNLIVKFLTKDPLSCELIKRCGYHIKELMMYSEVVKELNDFQAIHANDEFRLDLPEYIYGKCTEKEYVLVMGNIKVLGYETNPKREGLDFLHAKLAVNHVARLHAVSYAYDKSHNFIEKYPCFQFSNAISAFFKPVVWASLANSITFLKSKKTYEEMVHKLETGKTTLPLKFAALWDDQTRHKFLCLTHGDFWNSNLMFKHGSSTVNEERSIESLKLIDWQISQWNNPVFDLHYLLNTSTSFEMRRDHAEEILRHYHTTFTEATTKMGTPVPNWNYEQFKAEFERTSLVGFLMGMCLIQGTLSKAGENINHTGSTCLSNACCHPCKVVVDKIKTGIAKVTVSFAFKPSSSYIMRACVKKVLSPIGQELVEGNNEVLNGRLLDLLMEADEKGVLDVLTL</sequence>
<name>A0A8J5JGJ1_HOMAM</name>
<dbReference type="Proteomes" id="UP000747542">
    <property type="component" value="Unassembled WGS sequence"/>
</dbReference>
<evidence type="ECO:0000313" key="2">
    <source>
        <dbReference type="EMBL" id="KAG7156011.1"/>
    </source>
</evidence>